<keyword evidence="1" id="KW-0732">Signal</keyword>
<dbReference type="PROSITE" id="PS00018">
    <property type="entry name" value="EF_HAND_1"/>
    <property type="match status" value="1"/>
</dbReference>
<protein>
    <submittedName>
        <fullName evidence="3">EF-hand domain-containing protein</fullName>
    </submittedName>
</protein>
<gene>
    <name evidence="3" type="ORF">EMQ25_03410</name>
</gene>
<dbReference type="SUPFAM" id="SSF47473">
    <property type="entry name" value="EF-hand"/>
    <property type="match status" value="1"/>
</dbReference>
<evidence type="ECO:0000256" key="1">
    <source>
        <dbReference type="SAM" id="SignalP"/>
    </source>
</evidence>
<dbReference type="EMBL" id="RZNJ01000001">
    <property type="protein sequence ID" value="RUT35014.1"/>
    <property type="molecule type" value="Genomic_DNA"/>
</dbReference>
<organism evidence="3 4">
    <name type="scientific">Arsenicitalea aurantiaca</name>
    <dbReference type="NCBI Taxonomy" id="1783274"/>
    <lineage>
        <taxon>Bacteria</taxon>
        <taxon>Pseudomonadati</taxon>
        <taxon>Pseudomonadota</taxon>
        <taxon>Alphaproteobacteria</taxon>
        <taxon>Hyphomicrobiales</taxon>
        <taxon>Devosiaceae</taxon>
        <taxon>Arsenicitalea</taxon>
    </lineage>
</organism>
<evidence type="ECO:0000313" key="4">
    <source>
        <dbReference type="Proteomes" id="UP000281547"/>
    </source>
</evidence>
<name>A0A433XLX8_9HYPH</name>
<evidence type="ECO:0000259" key="2">
    <source>
        <dbReference type="Pfam" id="PF13202"/>
    </source>
</evidence>
<dbReference type="InterPro" id="IPR018247">
    <property type="entry name" value="EF_Hand_1_Ca_BS"/>
</dbReference>
<feature type="signal peptide" evidence="1">
    <location>
        <begin position="1"/>
        <end position="19"/>
    </location>
</feature>
<comment type="caution">
    <text evidence="3">The sequence shown here is derived from an EMBL/GenBank/DDBJ whole genome shotgun (WGS) entry which is preliminary data.</text>
</comment>
<reference evidence="3 4" key="1">
    <citation type="journal article" date="2016" name="Int. J. Syst. Evol. Microbiol.">
        <title>Arsenicitalea aurantiaca gen. nov., sp. nov., a new member of the family Hyphomicrobiaceae, isolated from high-arsenic sediment.</title>
        <authorList>
            <person name="Mu Y."/>
            <person name="Zhou L."/>
            <person name="Zeng X.C."/>
            <person name="Liu L."/>
            <person name="Pan Y."/>
            <person name="Chen X."/>
            <person name="Wang J."/>
            <person name="Li S."/>
            <person name="Li W.J."/>
            <person name="Wang Y."/>
        </authorList>
    </citation>
    <scope>NUCLEOTIDE SEQUENCE [LARGE SCALE GENOMIC DNA]</scope>
    <source>
        <strain evidence="3 4">42-50</strain>
    </source>
</reference>
<dbReference type="Proteomes" id="UP000281547">
    <property type="component" value="Unassembled WGS sequence"/>
</dbReference>
<feature type="domain" description="EF-hand" evidence="2">
    <location>
        <begin position="52"/>
        <end position="72"/>
    </location>
</feature>
<dbReference type="Gene3D" id="1.10.238.10">
    <property type="entry name" value="EF-hand"/>
    <property type="match status" value="1"/>
</dbReference>
<evidence type="ECO:0000313" key="3">
    <source>
        <dbReference type="EMBL" id="RUT35014.1"/>
    </source>
</evidence>
<keyword evidence="4" id="KW-1185">Reference proteome</keyword>
<dbReference type="InterPro" id="IPR002048">
    <property type="entry name" value="EF_hand_dom"/>
</dbReference>
<dbReference type="RefSeq" id="WP_127187134.1">
    <property type="nucleotide sequence ID" value="NZ_RZNJ01000001.1"/>
</dbReference>
<sequence length="78" mass="7967">MKKLLVTIAAIGFSTAAMAQAGTDFAAVDTDMSGDVSFEEALVAWPELTPEAFTAADLDQNGVLSPEEYATLAGAAGL</sequence>
<dbReference type="GO" id="GO:0005509">
    <property type="term" value="F:calcium ion binding"/>
    <property type="evidence" value="ECO:0007669"/>
    <property type="project" value="InterPro"/>
</dbReference>
<dbReference type="OrthoDB" id="5470953at2"/>
<dbReference type="Pfam" id="PF13202">
    <property type="entry name" value="EF-hand_5"/>
    <property type="match status" value="2"/>
</dbReference>
<proteinExistence type="predicted"/>
<dbReference type="InterPro" id="IPR011992">
    <property type="entry name" value="EF-hand-dom_pair"/>
</dbReference>
<feature type="domain" description="EF-hand" evidence="2">
    <location>
        <begin position="24"/>
        <end position="40"/>
    </location>
</feature>
<accession>A0A433XLX8</accession>
<dbReference type="AlphaFoldDB" id="A0A433XLX8"/>
<feature type="chain" id="PRO_5019279525" evidence="1">
    <location>
        <begin position="20"/>
        <end position="78"/>
    </location>
</feature>